<dbReference type="Gene3D" id="2.60.120.380">
    <property type="match status" value="1"/>
</dbReference>
<dbReference type="InterPro" id="IPR022682">
    <property type="entry name" value="Calpain_domain_III"/>
</dbReference>
<comment type="caution">
    <text evidence="2">The sequence shown here is derived from an EMBL/GenBank/DDBJ whole genome shotgun (WGS) entry which is preliminary data.</text>
</comment>
<name>V8N3Y9_OPHHA</name>
<dbReference type="EMBL" id="AZIM01010618">
    <property type="protein sequence ID" value="ETE56969.1"/>
    <property type="molecule type" value="Genomic_DNA"/>
</dbReference>
<feature type="domain" description="Peptidase C2 calpain large subunit" evidence="1">
    <location>
        <begin position="2"/>
        <end position="30"/>
    </location>
</feature>
<proteinExistence type="predicted"/>
<accession>V8N3Y9</accession>
<dbReference type="SUPFAM" id="SSF49758">
    <property type="entry name" value="Calpain large subunit, middle domain (domain III)"/>
    <property type="match status" value="1"/>
</dbReference>
<reference evidence="2 3" key="1">
    <citation type="journal article" date="2013" name="Proc. Natl. Acad. Sci. U.S.A.">
        <title>The king cobra genome reveals dynamic gene evolution and adaptation in the snake venom system.</title>
        <authorList>
            <person name="Vonk F.J."/>
            <person name="Casewell N.R."/>
            <person name="Henkel C.V."/>
            <person name="Heimberg A.M."/>
            <person name="Jansen H.J."/>
            <person name="McCleary R.J."/>
            <person name="Kerkkamp H.M."/>
            <person name="Vos R.A."/>
            <person name="Guerreiro I."/>
            <person name="Calvete J.J."/>
            <person name="Wuster W."/>
            <person name="Woods A.E."/>
            <person name="Logan J.M."/>
            <person name="Harrison R.A."/>
            <person name="Castoe T.A."/>
            <person name="de Koning A.P."/>
            <person name="Pollock D.D."/>
            <person name="Yandell M."/>
            <person name="Calderon D."/>
            <person name="Renjifo C."/>
            <person name="Currier R.B."/>
            <person name="Salgado D."/>
            <person name="Pla D."/>
            <person name="Sanz L."/>
            <person name="Hyder A.S."/>
            <person name="Ribeiro J.M."/>
            <person name="Arntzen J.W."/>
            <person name="van den Thillart G.E."/>
            <person name="Boetzer M."/>
            <person name="Pirovano W."/>
            <person name="Dirks R.P."/>
            <person name="Spaink H.P."/>
            <person name="Duboule D."/>
            <person name="McGlinn E."/>
            <person name="Kini R.M."/>
            <person name="Richardson M.K."/>
        </authorList>
    </citation>
    <scope>NUCLEOTIDE SEQUENCE</scope>
    <source>
        <tissue evidence="2">Blood</tissue>
    </source>
</reference>
<evidence type="ECO:0000313" key="3">
    <source>
        <dbReference type="Proteomes" id="UP000018936"/>
    </source>
</evidence>
<dbReference type="Proteomes" id="UP000018936">
    <property type="component" value="Unassembled WGS sequence"/>
</dbReference>
<evidence type="ECO:0000313" key="2">
    <source>
        <dbReference type="EMBL" id="ETE56969.1"/>
    </source>
</evidence>
<dbReference type="InterPro" id="IPR036213">
    <property type="entry name" value="Calpain_III_sf"/>
</dbReference>
<dbReference type="AlphaFoldDB" id="V8N3Y9"/>
<gene>
    <name evidence="2" type="ORF">L345_17319</name>
</gene>
<evidence type="ECO:0000259" key="1">
    <source>
        <dbReference type="Pfam" id="PF01067"/>
    </source>
</evidence>
<sequence>MALMQKHRRKERHTGGGNHSIGFAIYKVPKKVYPGLYQSII</sequence>
<protein>
    <recommendedName>
        <fullName evidence="1">Peptidase C2 calpain large subunit domain-containing protein</fullName>
    </recommendedName>
</protein>
<organism evidence="2 3">
    <name type="scientific">Ophiophagus hannah</name>
    <name type="common">King cobra</name>
    <name type="synonym">Naja hannah</name>
    <dbReference type="NCBI Taxonomy" id="8665"/>
    <lineage>
        <taxon>Eukaryota</taxon>
        <taxon>Metazoa</taxon>
        <taxon>Chordata</taxon>
        <taxon>Craniata</taxon>
        <taxon>Vertebrata</taxon>
        <taxon>Euteleostomi</taxon>
        <taxon>Lepidosauria</taxon>
        <taxon>Squamata</taxon>
        <taxon>Bifurcata</taxon>
        <taxon>Unidentata</taxon>
        <taxon>Episquamata</taxon>
        <taxon>Toxicofera</taxon>
        <taxon>Serpentes</taxon>
        <taxon>Colubroidea</taxon>
        <taxon>Elapidae</taxon>
        <taxon>Elapinae</taxon>
        <taxon>Ophiophagus</taxon>
    </lineage>
</organism>
<keyword evidence="3" id="KW-1185">Reference proteome</keyword>
<dbReference type="Pfam" id="PF01067">
    <property type="entry name" value="Calpain_III"/>
    <property type="match status" value="1"/>
</dbReference>